<dbReference type="Proteomes" id="UP000031368">
    <property type="component" value="Chromosome"/>
</dbReference>
<dbReference type="Pfam" id="PF08327">
    <property type="entry name" value="AHSA1"/>
    <property type="match status" value="1"/>
</dbReference>
<evidence type="ECO:0000313" key="3">
    <source>
        <dbReference type="EMBL" id="AJD42067.1"/>
    </source>
</evidence>
<gene>
    <name evidence="3" type="ORF">RGR602_CH02747</name>
</gene>
<dbReference type="KEGG" id="rga:RGR602_CH02747"/>
<accession>A0A0B4X6F3</accession>
<protein>
    <submittedName>
        <fullName evidence="3">Activator of Hsp90 ATPase 1 family protein</fullName>
    </submittedName>
</protein>
<dbReference type="SUPFAM" id="SSF55961">
    <property type="entry name" value="Bet v1-like"/>
    <property type="match status" value="1"/>
</dbReference>
<dbReference type="AlphaFoldDB" id="A0A0B4X6F3"/>
<sequence>MIADAKHELVLVREFDAPREKIFKAWTDPELMKEWFVPRPWTVSKVESDVRPGGSSLVVMRSPEGQEFPNHGVYLEVVENEKIVLTDAYTSAWVPSEKPFMTALVLLEDLGNGRTKYTAKALHWRAEDKEEHEKMGFHEGWGKAADQLAELLARI</sequence>
<dbReference type="RefSeq" id="WP_039845545.1">
    <property type="nucleotide sequence ID" value="NZ_CP006877.1"/>
</dbReference>
<feature type="domain" description="Activator of Hsp90 ATPase homologue 1/2-like C-terminal" evidence="2">
    <location>
        <begin position="16"/>
        <end position="152"/>
    </location>
</feature>
<dbReference type="CDD" id="cd08896">
    <property type="entry name" value="SRPBCC_CalC_Aha1-like_3"/>
    <property type="match status" value="1"/>
</dbReference>
<dbReference type="InterPro" id="IPR023393">
    <property type="entry name" value="START-like_dom_sf"/>
</dbReference>
<evidence type="ECO:0000313" key="4">
    <source>
        <dbReference type="Proteomes" id="UP000031368"/>
    </source>
</evidence>
<dbReference type="Gene3D" id="3.30.530.20">
    <property type="match status" value="1"/>
</dbReference>
<dbReference type="InterPro" id="IPR013538">
    <property type="entry name" value="ASHA1/2-like_C"/>
</dbReference>
<evidence type="ECO:0000259" key="2">
    <source>
        <dbReference type="Pfam" id="PF08327"/>
    </source>
</evidence>
<reference evidence="3 4" key="1">
    <citation type="submission" date="2013-11" db="EMBL/GenBank/DDBJ databases">
        <title>Complete genome sequence of Rhizobium gallicum bv. gallicum R602.</title>
        <authorList>
            <person name="Bustos P."/>
            <person name="Santamaria R.I."/>
            <person name="Lozano L."/>
            <person name="Acosta J.L."/>
            <person name="Ormeno-Orrillo E."/>
            <person name="Rogel M.A."/>
            <person name="Romero D."/>
            <person name="Cevallos M.A."/>
            <person name="Martinez-Romero E."/>
            <person name="Gonzalez V."/>
        </authorList>
    </citation>
    <scope>NUCLEOTIDE SEQUENCE [LARGE SCALE GENOMIC DNA]</scope>
    <source>
        <strain evidence="3 4">R602</strain>
    </source>
</reference>
<name>A0A0B4X6F3_9HYPH</name>
<organism evidence="3 4">
    <name type="scientific">Rhizobium gallicum bv. gallicum R602sp</name>
    <dbReference type="NCBI Taxonomy" id="1041138"/>
    <lineage>
        <taxon>Bacteria</taxon>
        <taxon>Pseudomonadati</taxon>
        <taxon>Pseudomonadota</taxon>
        <taxon>Alphaproteobacteria</taxon>
        <taxon>Hyphomicrobiales</taxon>
        <taxon>Rhizobiaceae</taxon>
        <taxon>Rhizobium/Agrobacterium group</taxon>
        <taxon>Rhizobium</taxon>
    </lineage>
</organism>
<evidence type="ECO:0000256" key="1">
    <source>
        <dbReference type="ARBA" id="ARBA00006817"/>
    </source>
</evidence>
<proteinExistence type="inferred from homology"/>
<dbReference type="EMBL" id="CP006877">
    <property type="protein sequence ID" value="AJD42067.1"/>
    <property type="molecule type" value="Genomic_DNA"/>
</dbReference>
<dbReference type="HOGENOM" id="CLU_108923_6_1_5"/>
<keyword evidence="4" id="KW-1185">Reference proteome</keyword>
<comment type="similarity">
    <text evidence="1">Belongs to the AHA1 family.</text>
</comment>